<dbReference type="FunFam" id="3.80.10.10:FF:000230">
    <property type="entry name" value="Leucine-rich repeat-containing protein 57"/>
    <property type="match status" value="1"/>
</dbReference>
<evidence type="ECO:0000256" key="2">
    <source>
        <dbReference type="ARBA" id="ARBA00022737"/>
    </source>
</evidence>
<reference evidence="3 4" key="1">
    <citation type="submission" date="2018-04" db="EMBL/GenBank/DDBJ databases">
        <title>The genome of golden apple snail Pomacea canaliculata provides insight into stress tolerance and invasive adaptation.</title>
        <authorList>
            <person name="Liu C."/>
            <person name="Liu B."/>
            <person name="Ren Y."/>
            <person name="Zhang Y."/>
            <person name="Wang H."/>
            <person name="Li S."/>
            <person name="Jiang F."/>
            <person name="Yin L."/>
            <person name="Zhang G."/>
            <person name="Qian W."/>
            <person name="Fan W."/>
        </authorList>
    </citation>
    <scope>NUCLEOTIDE SEQUENCE [LARGE SCALE GENOMIC DNA]</scope>
    <source>
        <strain evidence="3">SZHN2017</strain>
        <tissue evidence="3">Muscle</tissue>
    </source>
</reference>
<dbReference type="GO" id="GO:0005737">
    <property type="term" value="C:cytoplasm"/>
    <property type="evidence" value="ECO:0007669"/>
    <property type="project" value="TreeGrafter"/>
</dbReference>
<proteinExistence type="predicted"/>
<dbReference type="EMBL" id="PZQS01000004">
    <property type="protein sequence ID" value="PVD32321.1"/>
    <property type="molecule type" value="Genomic_DNA"/>
</dbReference>
<organism evidence="3 4">
    <name type="scientific">Pomacea canaliculata</name>
    <name type="common">Golden apple snail</name>
    <dbReference type="NCBI Taxonomy" id="400727"/>
    <lineage>
        <taxon>Eukaryota</taxon>
        <taxon>Metazoa</taxon>
        <taxon>Spiralia</taxon>
        <taxon>Lophotrochozoa</taxon>
        <taxon>Mollusca</taxon>
        <taxon>Gastropoda</taxon>
        <taxon>Caenogastropoda</taxon>
        <taxon>Architaenioglossa</taxon>
        <taxon>Ampullarioidea</taxon>
        <taxon>Ampullariidae</taxon>
        <taxon>Pomacea</taxon>
    </lineage>
</organism>
<keyword evidence="4" id="KW-1185">Reference proteome</keyword>
<accession>A0A2T7PFY6</accession>
<dbReference type="InterPro" id="IPR050216">
    <property type="entry name" value="LRR_domain-containing"/>
</dbReference>
<dbReference type="SUPFAM" id="SSF52058">
    <property type="entry name" value="L domain-like"/>
    <property type="match status" value="1"/>
</dbReference>
<dbReference type="AlphaFoldDB" id="A0A2T7PFY6"/>
<evidence type="ECO:0000313" key="4">
    <source>
        <dbReference type="Proteomes" id="UP000245119"/>
    </source>
</evidence>
<protein>
    <recommendedName>
        <fullName evidence="5">Leucine-rich repeat-containing protein 57</fullName>
    </recommendedName>
</protein>
<gene>
    <name evidence="3" type="ORF">C0Q70_07754</name>
</gene>
<dbReference type="InterPro" id="IPR032675">
    <property type="entry name" value="LRR_dom_sf"/>
</dbReference>
<evidence type="ECO:0000256" key="1">
    <source>
        <dbReference type="ARBA" id="ARBA00022614"/>
    </source>
</evidence>
<dbReference type="OrthoDB" id="1728874at2759"/>
<keyword evidence="1" id="KW-0433">Leucine-rich repeat</keyword>
<dbReference type="InterPro" id="IPR003591">
    <property type="entry name" value="Leu-rich_rpt_typical-subtyp"/>
</dbReference>
<dbReference type="Pfam" id="PF00560">
    <property type="entry name" value="LRR_1"/>
    <property type="match status" value="1"/>
</dbReference>
<dbReference type="PANTHER" id="PTHR48051:SF62">
    <property type="entry name" value="LEUCINE-RICH REPEAT-CONTAINING PROTEIN 57"/>
    <property type="match status" value="1"/>
</dbReference>
<dbReference type="PROSITE" id="PS51450">
    <property type="entry name" value="LRR"/>
    <property type="match status" value="3"/>
</dbReference>
<evidence type="ECO:0008006" key="5">
    <source>
        <dbReference type="Google" id="ProtNLM"/>
    </source>
</evidence>
<dbReference type="SMART" id="SM00369">
    <property type="entry name" value="LRR_TYP"/>
    <property type="match status" value="6"/>
</dbReference>
<dbReference type="STRING" id="400727.A0A2T7PFY6"/>
<dbReference type="PANTHER" id="PTHR48051">
    <property type="match status" value="1"/>
</dbReference>
<name>A0A2T7PFY6_POMCA</name>
<evidence type="ECO:0000313" key="3">
    <source>
        <dbReference type="EMBL" id="PVD32321.1"/>
    </source>
</evidence>
<dbReference type="InterPro" id="IPR001611">
    <property type="entry name" value="Leu-rich_rpt"/>
</dbReference>
<dbReference type="PRINTS" id="PR00019">
    <property type="entry name" value="LEURICHRPT"/>
</dbReference>
<dbReference type="Proteomes" id="UP000245119">
    <property type="component" value="Linkage Group LG4"/>
</dbReference>
<comment type="caution">
    <text evidence="3">The sequence shown here is derived from an EMBL/GenBank/DDBJ whole genome shotgun (WGS) entry which is preliminary data.</text>
</comment>
<keyword evidence="2" id="KW-0677">Repeat</keyword>
<dbReference type="Gene3D" id="3.80.10.10">
    <property type="entry name" value="Ribonuclease Inhibitor"/>
    <property type="match status" value="1"/>
</dbReference>
<sequence length="228" mass="25713">MYIVKILIGTRGLDLVNFVPEDLQRLKNSLRTLDLSFNKIPELPPWIVQFTSLKNLSVSHNKITSLPVDIGNLKKLEVLNADHNLLTSVPRSIANITNLKTLNLSGNRLHAFPLELCNLRNLDVVDLSSNAIMELPGNIGGLQAVELNLNQNQVSRLPESLADCPRLKVLRLEENCLDVTAFTPRIMRDSQISLFAVEGNVFDMKTFHNVEGYEAYMERFTATKKKFN</sequence>
<dbReference type="Pfam" id="PF13855">
    <property type="entry name" value="LRR_8"/>
    <property type="match status" value="1"/>
</dbReference>